<evidence type="ECO:0000259" key="6">
    <source>
        <dbReference type="PROSITE" id="PS50893"/>
    </source>
</evidence>
<dbReference type="InterPro" id="IPR050763">
    <property type="entry name" value="ABC_transporter_ATP-binding"/>
</dbReference>
<dbReference type="Proteomes" id="UP001429354">
    <property type="component" value="Unassembled WGS sequence"/>
</dbReference>
<gene>
    <name evidence="7" type="ORF">DT603_11770</name>
</gene>
<dbReference type="CDD" id="cd03266">
    <property type="entry name" value="ABC_NatA_sodium_exporter"/>
    <property type="match status" value="1"/>
</dbReference>
<evidence type="ECO:0000256" key="2">
    <source>
        <dbReference type="ARBA" id="ARBA00022448"/>
    </source>
</evidence>
<evidence type="ECO:0000256" key="5">
    <source>
        <dbReference type="ARBA" id="ARBA00022840"/>
    </source>
</evidence>
<keyword evidence="3" id="KW-0536">Nodulation</keyword>
<keyword evidence="5 7" id="KW-0067">ATP-binding</keyword>
<keyword evidence="4" id="KW-0547">Nucleotide-binding</keyword>
<reference evidence="7 8" key="1">
    <citation type="submission" date="2018-07" db="EMBL/GenBank/DDBJ databases">
        <title>Whole genome Sequencing of Pseudoxanthomonas gei KCTC 32298 (T).</title>
        <authorList>
            <person name="Kumar S."/>
            <person name="Bansal K."/>
            <person name="Kaur A."/>
            <person name="Patil P."/>
            <person name="Sharma S."/>
            <person name="Patil P.B."/>
        </authorList>
    </citation>
    <scope>NUCLEOTIDE SEQUENCE [LARGE SCALE GENOMIC DNA]</scope>
    <source>
        <strain evidence="7 8">KCTC 32298</strain>
    </source>
</reference>
<sequence>MILVDDLHKSFTAKKVTVKAVDGVSFEARDGEITGLLGPNGAGKTTTLRMLYTLMKPESGKVLVDGIDVATDPERVRRVLGVLPDARGVYKRLTARENIAYFGELHGLDAATIAERTERLSRALNMQDFLDRRTEGFSQGQRTKTAIARALVHDPRNVILDEPTNGLDVMTTRGLREFLKQLRGEGRCVVFSSHIMQEVAALCDRIVIIARGQVVASGSADELRALTGQDNLEDAFVKAIGSEEGLHA</sequence>
<evidence type="ECO:0000256" key="3">
    <source>
        <dbReference type="ARBA" id="ARBA00022458"/>
    </source>
</evidence>
<dbReference type="InterPro" id="IPR003593">
    <property type="entry name" value="AAA+_ATPase"/>
</dbReference>
<dbReference type="GO" id="GO:0005524">
    <property type="term" value="F:ATP binding"/>
    <property type="evidence" value="ECO:0007669"/>
    <property type="project" value="UniProtKB-KW"/>
</dbReference>
<dbReference type="PANTHER" id="PTHR42711">
    <property type="entry name" value="ABC TRANSPORTER ATP-BINDING PROTEIN"/>
    <property type="match status" value="1"/>
</dbReference>
<dbReference type="InterPro" id="IPR027417">
    <property type="entry name" value="P-loop_NTPase"/>
</dbReference>
<keyword evidence="8" id="KW-1185">Reference proteome</keyword>
<evidence type="ECO:0000313" key="7">
    <source>
        <dbReference type="EMBL" id="NDK39519.1"/>
    </source>
</evidence>
<evidence type="ECO:0000256" key="4">
    <source>
        <dbReference type="ARBA" id="ARBA00022741"/>
    </source>
</evidence>
<proteinExistence type="inferred from homology"/>
<dbReference type="SUPFAM" id="SSF52540">
    <property type="entry name" value="P-loop containing nucleoside triphosphate hydrolases"/>
    <property type="match status" value="1"/>
</dbReference>
<keyword evidence="2" id="KW-0813">Transport</keyword>
<dbReference type="SMART" id="SM00382">
    <property type="entry name" value="AAA"/>
    <property type="match status" value="1"/>
</dbReference>
<evidence type="ECO:0000256" key="1">
    <source>
        <dbReference type="ARBA" id="ARBA00005417"/>
    </source>
</evidence>
<dbReference type="Gene3D" id="3.40.50.300">
    <property type="entry name" value="P-loop containing nucleotide triphosphate hydrolases"/>
    <property type="match status" value="1"/>
</dbReference>
<dbReference type="RefSeq" id="WP_162350091.1">
    <property type="nucleotide sequence ID" value="NZ_QOVG01000007.1"/>
</dbReference>
<dbReference type="EMBL" id="QOVG01000007">
    <property type="protein sequence ID" value="NDK39519.1"/>
    <property type="molecule type" value="Genomic_DNA"/>
</dbReference>
<comment type="similarity">
    <text evidence="1">Belongs to the ABC transporter superfamily.</text>
</comment>
<organism evidence="7 8">
    <name type="scientific">Pseudoxanthomonas gei</name>
    <dbReference type="NCBI Taxonomy" id="1383030"/>
    <lineage>
        <taxon>Bacteria</taxon>
        <taxon>Pseudomonadati</taxon>
        <taxon>Pseudomonadota</taxon>
        <taxon>Gammaproteobacteria</taxon>
        <taxon>Lysobacterales</taxon>
        <taxon>Lysobacteraceae</taxon>
        <taxon>Pseudoxanthomonas</taxon>
    </lineage>
</organism>
<dbReference type="PROSITE" id="PS50893">
    <property type="entry name" value="ABC_TRANSPORTER_2"/>
    <property type="match status" value="1"/>
</dbReference>
<name>A0ABX0AJX6_9GAMM</name>
<feature type="domain" description="ABC transporter" evidence="6">
    <location>
        <begin position="2"/>
        <end position="236"/>
    </location>
</feature>
<dbReference type="PANTHER" id="PTHR42711:SF5">
    <property type="entry name" value="ABC TRANSPORTER ATP-BINDING PROTEIN NATA"/>
    <property type="match status" value="1"/>
</dbReference>
<accession>A0ABX0AJX6</accession>
<evidence type="ECO:0000313" key="8">
    <source>
        <dbReference type="Proteomes" id="UP001429354"/>
    </source>
</evidence>
<protein>
    <submittedName>
        <fullName evidence="7">ATP-binding cassette domain-containing protein</fullName>
    </submittedName>
</protein>
<dbReference type="InterPro" id="IPR003439">
    <property type="entry name" value="ABC_transporter-like_ATP-bd"/>
</dbReference>
<comment type="caution">
    <text evidence="7">The sequence shown here is derived from an EMBL/GenBank/DDBJ whole genome shotgun (WGS) entry which is preliminary data.</text>
</comment>
<dbReference type="Pfam" id="PF00005">
    <property type="entry name" value="ABC_tran"/>
    <property type="match status" value="1"/>
</dbReference>